<accession>A0A9K3L802</accession>
<gene>
    <name evidence="2" type="ORF">IV203_001995</name>
</gene>
<comment type="caution">
    <text evidence="2">The sequence shown here is derived from an EMBL/GenBank/DDBJ whole genome shotgun (WGS) entry which is preliminary data.</text>
</comment>
<evidence type="ECO:0000313" key="2">
    <source>
        <dbReference type="EMBL" id="KAG7357307.1"/>
    </source>
</evidence>
<reference evidence="2" key="2">
    <citation type="submission" date="2021-04" db="EMBL/GenBank/DDBJ databases">
        <authorList>
            <person name="Podell S."/>
        </authorList>
    </citation>
    <scope>NUCLEOTIDE SEQUENCE</scope>
    <source>
        <strain evidence="2">Hildebrandi</strain>
    </source>
</reference>
<dbReference type="AlphaFoldDB" id="A0A9K3L802"/>
<sequence>MDCSIFSARRKQCHDVYGNRGEECLNEELTEKRCLSLKHCPREANEYYGDAPMTMPNNGFVVGGSGGGGGGTSVDDDDNNDSPYQYHKALCASWAESFAYVDKELEYGPKTVRHHQDARHIVMRDPKLKQECRQIAMNLAQCLRRKRLFS</sequence>
<feature type="region of interest" description="Disordered" evidence="1">
    <location>
        <begin position="59"/>
        <end position="79"/>
    </location>
</feature>
<protein>
    <submittedName>
        <fullName evidence="2">Uncharacterized protein</fullName>
    </submittedName>
</protein>
<organism evidence="2 3">
    <name type="scientific">Nitzschia inconspicua</name>
    <dbReference type="NCBI Taxonomy" id="303405"/>
    <lineage>
        <taxon>Eukaryota</taxon>
        <taxon>Sar</taxon>
        <taxon>Stramenopiles</taxon>
        <taxon>Ochrophyta</taxon>
        <taxon>Bacillariophyta</taxon>
        <taxon>Bacillariophyceae</taxon>
        <taxon>Bacillariophycidae</taxon>
        <taxon>Bacillariales</taxon>
        <taxon>Bacillariaceae</taxon>
        <taxon>Nitzschia</taxon>
    </lineage>
</organism>
<dbReference type="Proteomes" id="UP000693970">
    <property type="component" value="Unassembled WGS sequence"/>
</dbReference>
<name>A0A9K3L802_9STRA</name>
<reference evidence="2" key="1">
    <citation type="journal article" date="2021" name="Sci. Rep.">
        <title>Diploid genomic architecture of Nitzschia inconspicua, an elite biomass production diatom.</title>
        <authorList>
            <person name="Oliver A."/>
            <person name="Podell S."/>
            <person name="Pinowska A."/>
            <person name="Traller J.C."/>
            <person name="Smith S.R."/>
            <person name="McClure R."/>
            <person name="Beliaev A."/>
            <person name="Bohutskyi P."/>
            <person name="Hill E.A."/>
            <person name="Rabines A."/>
            <person name="Zheng H."/>
            <person name="Allen L.Z."/>
            <person name="Kuo A."/>
            <person name="Grigoriev I.V."/>
            <person name="Allen A.E."/>
            <person name="Hazlebeck D."/>
            <person name="Allen E.E."/>
        </authorList>
    </citation>
    <scope>NUCLEOTIDE SEQUENCE</scope>
    <source>
        <strain evidence="2">Hildebrandi</strain>
    </source>
</reference>
<keyword evidence="3" id="KW-1185">Reference proteome</keyword>
<evidence type="ECO:0000256" key="1">
    <source>
        <dbReference type="SAM" id="MobiDB-lite"/>
    </source>
</evidence>
<evidence type="ECO:0000313" key="3">
    <source>
        <dbReference type="Proteomes" id="UP000693970"/>
    </source>
</evidence>
<dbReference type="OrthoDB" id="43534at2759"/>
<dbReference type="EMBL" id="JAGRRH010000015">
    <property type="protein sequence ID" value="KAG7357307.1"/>
    <property type="molecule type" value="Genomic_DNA"/>
</dbReference>
<feature type="compositionally biased region" description="Gly residues" evidence="1">
    <location>
        <begin position="61"/>
        <end position="72"/>
    </location>
</feature>
<proteinExistence type="predicted"/>